<evidence type="ECO:0000313" key="1">
    <source>
        <dbReference type="EnsemblPlants" id="Kaladp0043s0289.1.v1.1.CDS.1"/>
    </source>
</evidence>
<organism evidence="1 2">
    <name type="scientific">Kalanchoe fedtschenkoi</name>
    <name type="common">Lavender scallops</name>
    <name type="synonym">South American air plant</name>
    <dbReference type="NCBI Taxonomy" id="63787"/>
    <lineage>
        <taxon>Eukaryota</taxon>
        <taxon>Viridiplantae</taxon>
        <taxon>Streptophyta</taxon>
        <taxon>Embryophyta</taxon>
        <taxon>Tracheophyta</taxon>
        <taxon>Spermatophyta</taxon>
        <taxon>Magnoliopsida</taxon>
        <taxon>eudicotyledons</taxon>
        <taxon>Gunneridae</taxon>
        <taxon>Pentapetalae</taxon>
        <taxon>Saxifragales</taxon>
        <taxon>Crassulaceae</taxon>
        <taxon>Kalanchoe</taxon>
    </lineage>
</organism>
<evidence type="ECO:0008006" key="3">
    <source>
        <dbReference type="Google" id="ProtNLM"/>
    </source>
</evidence>
<keyword evidence="2" id="KW-1185">Reference proteome</keyword>
<dbReference type="Gramene" id="Kaladp0043s0289.1.v1.1">
    <property type="protein sequence ID" value="Kaladp0043s0289.1.v1.1.CDS.1"/>
    <property type="gene ID" value="Kaladp0043s0289.v1.1"/>
</dbReference>
<proteinExistence type="predicted"/>
<reference evidence="1" key="1">
    <citation type="submission" date="2021-01" db="UniProtKB">
        <authorList>
            <consortium name="EnsemblPlants"/>
        </authorList>
    </citation>
    <scope>IDENTIFICATION</scope>
</reference>
<name>A0A7N0TS81_KALFE</name>
<dbReference type="PANTHER" id="PTHR35461">
    <property type="entry name" value="BNAANNG14610D PROTEIN"/>
    <property type="match status" value="1"/>
</dbReference>
<dbReference type="Proteomes" id="UP000594263">
    <property type="component" value="Unplaced"/>
</dbReference>
<dbReference type="OMA" id="FFVEMYS"/>
<evidence type="ECO:0000313" key="2">
    <source>
        <dbReference type="Proteomes" id="UP000594263"/>
    </source>
</evidence>
<protein>
    <recommendedName>
        <fullName evidence="3">OVATE domain-containing protein</fullName>
    </recommendedName>
</protein>
<sequence length="205" mass="23803">MVLKQSMNTKRSRCHRTLLNLKALLSKWCRKLPNPFTCSGRSRKQDCMFYEDVISGLAESELDSVMAGMDKKRLIPGTELLKEEDVDALNGSFMNFLNRSPLKIVKNDRKVSKRVNVQNAWHREDPYSRQAHCASFQLAQKMRELEMMDTDDLEHVLDIEEVLHYYSRLHTPVYIDIVDEFFTQICSDIYSPKSSSAREFSDRGG</sequence>
<dbReference type="EnsemblPlants" id="Kaladp0043s0289.1.v1.1">
    <property type="protein sequence ID" value="Kaladp0043s0289.1.v1.1.CDS.1"/>
    <property type="gene ID" value="Kaladp0043s0289.v1.1"/>
</dbReference>
<accession>A0A7N0TS81</accession>
<dbReference type="AlphaFoldDB" id="A0A7N0TS81"/>
<dbReference type="PANTHER" id="PTHR35461:SF3">
    <property type="entry name" value="OVATE DOMAIN-CONTAINING PROTEIN"/>
    <property type="match status" value="1"/>
</dbReference>